<evidence type="ECO:0000256" key="1">
    <source>
        <dbReference type="SAM" id="MobiDB-lite"/>
    </source>
</evidence>
<feature type="chain" id="PRO_5007511242" description="HEAT repeat" evidence="2">
    <location>
        <begin position="27"/>
        <end position="427"/>
    </location>
</feature>
<dbReference type="SMART" id="SM00567">
    <property type="entry name" value="EZ_HEAT"/>
    <property type="match status" value="4"/>
</dbReference>
<dbReference type="InterPro" id="IPR011989">
    <property type="entry name" value="ARM-like"/>
</dbReference>
<evidence type="ECO:0008006" key="5">
    <source>
        <dbReference type="Google" id="ProtNLM"/>
    </source>
</evidence>
<dbReference type="InterPro" id="IPR016024">
    <property type="entry name" value="ARM-type_fold"/>
</dbReference>
<dbReference type="AlphaFoldDB" id="A0A143PFQ3"/>
<protein>
    <recommendedName>
        <fullName evidence="5">HEAT repeat</fullName>
    </recommendedName>
</protein>
<reference evidence="3 4" key="1">
    <citation type="journal article" date="2016" name="Genome Announc.">
        <title>First Complete Genome Sequence of a Subdivision 6 Acidobacterium Strain.</title>
        <authorList>
            <person name="Huang S."/>
            <person name="Vieira S."/>
            <person name="Bunk B."/>
            <person name="Riedel T."/>
            <person name="Sproer C."/>
            <person name="Overmann J."/>
        </authorList>
    </citation>
    <scope>NUCLEOTIDE SEQUENCE [LARGE SCALE GENOMIC DNA]</scope>
    <source>
        <strain evidence="4">DSM 100886 HEG_-6_39</strain>
    </source>
</reference>
<feature type="compositionally biased region" description="Pro residues" evidence="1">
    <location>
        <begin position="37"/>
        <end position="50"/>
    </location>
</feature>
<evidence type="ECO:0000256" key="2">
    <source>
        <dbReference type="SAM" id="SignalP"/>
    </source>
</evidence>
<dbReference type="KEGG" id="abac:LuPra_00544"/>
<evidence type="ECO:0000313" key="4">
    <source>
        <dbReference type="Proteomes" id="UP000076079"/>
    </source>
</evidence>
<keyword evidence="2" id="KW-0732">Signal</keyword>
<dbReference type="Proteomes" id="UP000076079">
    <property type="component" value="Chromosome"/>
</dbReference>
<dbReference type="STRING" id="1855912.LuPra_00544"/>
<name>A0A143PFQ3_LUTPR</name>
<evidence type="ECO:0000313" key="3">
    <source>
        <dbReference type="EMBL" id="AMY07377.1"/>
    </source>
</evidence>
<dbReference type="RefSeq" id="WP_110169336.1">
    <property type="nucleotide sequence ID" value="NZ_CP015136.1"/>
</dbReference>
<dbReference type="EMBL" id="CP015136">
    <property type="protein sequence ID" value="AMY07377.1"/>
    <property type="molecule type" value="Genomic_DNA"/>
</dbReference>
<feature type="signal peptide" evidence="2">
    <location>
        <begin position="1"/>
        <end position="26"/>
    </location>
</feature>
<gene>
    <name evidence="3" type="ORF">LuPra_00544</name>
</gene>
<accession>A0A143PFQ3</accession>
<sequence precursor="true">MIRVRSSVVALATLFALGTGTTPLCAQTPPVAGTQPVRPPTPKGPTPAAPIAPATTKPGTPPAAPTSDRAVLQAAIDKLGKLDYQTRAEASATLRRAPAAAVVPMLVEAARRHADGYVRFRALVLLSGFNDPKTRPVFLDALADENDRLREVAYAYVEDHPDPALAPKLLQALDREQAEFVRPSLIHAIAAHGADPKVQAVLRREVMRGVDFFRSAVIEALGAHKAAYALDDLAKIAQLEGPLQDDAVRAIGLIGDKRGLPTLVAVQRAGSRELQPTVAAAICGLGSNCDGHARFVKESLEFAANNLGYQELARSSATALADLSAIGRAEALPALFALGMPANDPVRAPIALATGRAVMRNPGQLLAIVPDLPRQGATLLLRDAFDMLEEDYAEERFFATVRRQYWEASPEAPVRAAAQVLITALEF</sequence>
<organism evidence="3 4">
    <name type="scientific">Luteitalea pratensis</name>
    <dbReference type="NCBI Taxonomy" id="1855912"/>
    <lineage>
        <taxon>Bacteria</taxon>
        <taxon>Pseudomonadati</taxon>
        <taxon>Acidobacteriota</taxon>
        <taxon>Vicinamibacteria</taxon>
        <taxon>Vicinamibacterales</taxon>
        <taxon>Vicinamibacteraceae</taxon>
        <taxon>Luteitalea</taxon>
    </lineage>
</organism>
<feature type="region of interest" description="Disordered" evidence="1">
    <location>
        <begin position="27"/>
        <end position="67"/>
    </location>
</feature>
<dbReference type="InterPro" id="IPR004155">
    <property type="entry name" value="PBS_lyase_HEAT"/>
</dbReference>
<dbReference type="SUPFAM" id="SSF48371">
    <property type="entry name" value="ARM repeat"/>
    <property type="match status" value="1"/>
</dbReference>
<proteinExistence type="predicted"/>
<dbReference type="OrthoDB" id="3464935at2"/>
<dbReference type="Gene3D" id="1.25.10.10">
    <property type="entry name" value="Leucine-rich Repeat Variant"/>
    <property type="match status" value="1"/>
</dbReference>
<dbReference type="Pfam" id="PF13646">
    <property type="entry name" value="HEAT_2"/>
    <property type="match status" value="1"/>
</dbReference>
<reference evidence="4" key="2">
    <citation type="submission" date="2016-04" db="EMBL/GenBank/DDBJ databases">
        <title>First Complete Genome Sequence of a Subdivision 6 Acidobacterium.</title>
        <authorList>
            <person name="Huang S."/>
            <person name="Vieira S."/>
            <person name="Bunk B."/>
            <person name="Riedel T."/>
            <person name="Sproeer C."/>
            <person name="Overmann J."/>
        </authorList>
    </citation>
    <scope>NUCLEOTIDE SEQUENCE [LARGE SCALE GENOMIC DNA]</scope>
    <source>
        <strain evidence="4">DSM 100886 HEG_-6_39</strain>
    </source>
</reference>
<keyword evidence="4" id="KW-1185">Reference proteome</keyword>